<dbReference type="Proteomes" id="UP000595197">
    <property type="component" value="Chromosome"/>
</dbReference>
<organism evidence="2 3">
    <name type="scientific">Skermanella cutis</name>
    <dbReference type="NCBI Taxonomy" id="2775420"/>
    <lineage>
        <taxon>Bacteria</taxon>
        <taxon>Pseudomonadati</taxon>
        <taxon>Pseudomonadota</taxon>
        <taxon>Alphaproteobacteria</taxon>
        <taxon>Rhodospirillales</taxon>
        <taxon>Azospirillaceae</taxon>
        <taxon>Skermanella</taxon>
    </lineage>
</organism>
<accession>A0ABX7B5K8</accession>
<evidence type="ECO:0000313" key="3">
    <source>
        <dbReference type="Proteomes" id="UP000595197"/>
    </source>
</evidence>
<name>A0ABX7B5K8_9PROT</name>
<dbReference type="RefSeq" id="WP_201076107.1">
    <property type="nucleotide sequence ID" value="NZ_CP067420.1"/>
</dbReference>
<dbReference type="InterPro" id="IPR014998">
    <property type="entry name" value="DUF1848"/>
</dbReference>
<reference evidence="2" key="1">
    <citation type="submission" date="2021-02" db="EMBL/GenBank/DDBJ databases">
        <title>Skermanella TT6 skin isolate.</title>
        <authorList>
            <person name="Lee K."/>
            <person name="Ganzorig M."/>
        </authorList>
    </citation>
    <scope>NUCLEOTIDE SEQUENCE</scope>
    <source>
        <strain evidence="2">TT6</strain>
    </source>
</reference>
<keyword evidence="3" id="KW-1185">Reference proteome</keyword>
<evidence type="ECO:0000313" key="2">
    <source>
        <dbReference type="EMBL" id="QQP89638.1"/>
    </source>
</evidence>
<feature type="region of interest" description="Disordered" evidence="1">
    <location>
        <begin position="287"/>
        <end position="312"/>
    </location>
</feature>
<dbReference type="Pfam" id="PF08902">
    <property type="entry name" value="DUF1848"/>
    <property type="match status" value="1"/>
</dbReference>
<sequence length="312" mass="33702">MIISASYKTDIPAFHGRWFLNRLDAGFCAVVNPYGRQVHRIDLSPAAVDGFVFWTRNAWPFMDALETVARRGHPFMVQVTLTGYPRVLETNVLDAARSVEQIRALRGRWGPRAVVWRYDPIVLSSLTGADWHRANFAGLARALSGAVDEVVMSFMQPYRKTVRNLDAAARAHGFSWHDPEDGGKRALLADLAAIAAGEGMAPSLCTQPHLLDVPGVSAARCVDTLRLADVAGRPVAGRRKGNRPGCDCAESRDIGDYDTCVQGCAYCYAVASRPAALRRAKAHDPDGDFLVAPAAPAQSSAGSKATVDPSNS</sequence>
<gene>
    <name evidence="2" type="ORF">IGS68_27360</name>
</gene>
<proteinExistence type="predicted"/>
<evidence type="ECO:0000256" key="1">
    <source>
        <dbReference type="SAM" id="MobiDB-lite"/>
    </source>
</evidence>
<feature type="compositionally biased region" description="Low complexity" evidence="1">
    <location>
        <begin position="292"/>
        <end position="305"/>
    </location>
</feature>
<dbReference type="EMBL" id="CP067420">
    <property type="protein sequence ID" value="QQP89638.1"/>
    <property type="molecule type" value="Genomic_DNA"/>
</dbReference>
<protein>
    <submittedName>
        <fullName evidence="2">DUF1848 domain-containing protein</fullName>
    </submittedName>
</protein>